<dbReference type="Proteomes" id="UP000274429">
    <property type="component" value="Unassembled WGS sequence"/>
</dbReference>
<dbReference type="InterPro" id="IPR019495">
    <property type="entry name" value="EXOSC1_C"/>
</dbReference>
<dbReference type="STRING" id="6205.A0A0R3X0A2"/>
<dbReference type="InterPro" id="IPR044926">
    <property type="entry name" value="RGS_subdomain_2"/>
</dbReference>
<dbReference type="Gene3D" id="1.10.167.10">
    <property type="entry name" value="Regulator of G-protein Signalling 4, domain 2"/>
    <property type="match status" value="2"/>
</dbReference>
<gene>
    <name evidence="5" type="ORF">TTAC_LOCUS6527</name>
</gene>
<dbReference type="InterPro" id="IPR012340">
    <property type="entry name" value="NA-bd_OB-fold"/>
</dbReference>
<dbReference type="PANTHER" id="PTHR12686">
    <property type="entry name" value="3'-5' EXORIBONUCLEASE CSL4-RELATED"/>
    <property type="match status" value="1"/>
</dbReference>
<dbReference type="InterPro" id="IPR036305">
    <property type="entry name" value="RGS_sf"/>
</dbReference>
<accession>A0A0R3X0A2</accession>
<dbReference type="SUPFAM" id="SSF50249">
    <property type="entry name" value="Nucleic acid-binding proteins"/>
    <property type="match status" value="1"/>
</dbReference>
<keyword evidence="6" id="KW-1185">Reference proteome</keyword>
<evidence type="ECO:0000256" key="3">
    <source>
        <dbReference type="ARBA" id="ARBA00022835"/>
    </source>
</evidence>
<sequence>MSLGFSRLCPLFENVIRDPLLLSYFVQYLRTINSENTFRFWLELSGCMNRTNVNEDSSGFKSKESVSSDEMIAELREKISHLPVNNVTTIYFRYISCEAKLPVELPQKLLSATLSGDPTSALLTFLMAVNAYKKEFTELMLKEDQAESVDERHQQLLHDATTICAKYLSPASDDFMGLTSEQYRGVLDAACAEKEPRENCFDDLYKLIHKTVEKNILPSFFVSVPFSRYRDKIVSKPGYGALASRLRKRYIRKNLSGRRQPPRQLAPIQLNVLALSDASLANRLPRVYLEETNSLDGITRRLARCDIVAIGDRPLAGRFRGIIRREDIRAAQRDRAEPTLSFRPGDLVRARVINIVGSSSGAYVSTCLPDAEACCPEVGAVVAAARAVAGAVQPSPAHGVTGSSAATTTYLLSTAEEELGVVLGLGRPPLSGTASVLGATSGCPLLPTSWTEMICPRTLVRFPRKVARVPDELLKVLLCNSEEFDSSK</sequence>
<evidence type="ECO:0000256" key="1">
    <source>
        <dbReference type="ARBA" id="ARBA00004604"/>
    </source>
</evidence>
<dbReference type="InterPro" id="IPR039771">
    <property type="entry name" value="Csl4"/>
</dbReference>
<proteinExistence type="predicted"/>
<feature type="domain" description="RGS" evidence="4">
    <location>
        <begin position="11"/>
        <end position="96"/>
    </location>
</feature>
<evidence type="ECO:0000313" key="5">
    <source>
        <dbReference type="EMBL" id="VDM30749.1"/>
    </source>
</evidence>
<evidence type="ECO:0000313" key="7">
    <source>
        <dbReference type="WBParaSite" id="TTAC_0000654201-mRNA-1"/>
    </source>
</evidence>
<organism evidence="7">
    <name type="scientific">Hydatigena taeniaeformis</name>
    <name type="common">Feline tapeworm</name>
    <name type="synonym">Taenia taeniaeformis</name>
    <dbReference type="NCBI Taxonomy" id="6205"/>
    <lineage>
        <taxon>Eukaryota</taxon>
        <taxon>Metazoa</taxon>
        <taxon>Spiralia</taxon>
        <taxon>Lophotrochozoa</taxon>
        <taxon>Platyhelminthes</taxon>
        <taxon>Cestoda</taxon>
        <taxon>Eucestoda</taxon>
        <taxon>Cyclophyllidea</taxon>
        <taxon>Taeniidae</taxon>
        <taxon>Hydatigera</taxon>
    </lineage>
</organism>
<dbReference type="GO" id="GO:0003723">
    <property type="term" value="F:RNA binding"/>
    <property type="evidence" value="ECO:0007669"/>
    <property type="project" value="InterPro"/>
</dbReference>
<reference evidence="5 6" key="2">
    <citation type="submission" date="2018-11" db="EMBL/GenBank/DDBJ databases">
        <authorList>
            <consortium name="Pathogen Informatics"/>
        </authorList>
    </citation>
    <scope>NUCLEOTIDE SEQUENCE [LARGE SCALE GENOMIC DNA]</scope>
</reference>
<reference evidence="7" key="1">
    <citation type="submission" date="2017-02" db="UniProtKB">
        <authorList>
            <consortium name="WormBaseParasite"/>
        </authorList>
    </citation>
    <scope>IDENTIFICATION</scope>
</reference>
<dbReference type="Gene3D" id="2.40.50.140">
    <property type="entry name" value="Nucleic acid-binding proteins"/>
    <property type="match status" value="1"/>
</dbReference>
<dbReference type="AlphaFoldDB" id="A0A0R3X0A2"/>
<dbReference type="GO" id="GO:0000176">
    <property type="term" value="C:nuclear exosome (RNase complex)"/>
    <property type="evidence" value="ECO:0007669"/>
    <property type="project" value="TreeGrafter"/>
</dbReference>
<evidence type="ECO:0000259" key="4">
    <source>
        <dbReference type="PROSITE" id="PS50132"/>
    </source>
</evidence>
<keyword evidence="3" id="KW-0271">Exosome</keyword>
<dbReference type="GO" id="GO:0005737">
    <property type="term" value="C:cytoplasm"/>
    <property type="evidence" value="ECO:0007669"/>
    <property type="project" value="TreeGrafter"/>
</dbReference>
<comment type="subcellular location">
    <subcellularLocation>
        <location evidence="1">Nucleus</location>
        <location evidence="1">Nucleolus</location>
    </subcellularLocation>
</comment>
<dbReference type="EMBL" id="UYWX01020307">
    <property type="protein sequence ID" value="VDM30749.1"/>
    <property type="molecule type" value="Genomic_DNA"/>
</dbReference>
<dbReference type="SUPFAM" id="SSF48097">
    <property type="entry name" value="Regulator of G-protein signaling, RGS"/>
    <property type="match status" value="1"/>
</dbReference>
<evidence type="ECO:0000313" key="6">
    <source>
        <dbReference type="Proteomes" id="UP000274429"/>
    </source>
</evidence>
<dbReference type="Pfam" id="PF10447">
    <property type="entry name" value="EXOSC1"/>
    <property type="match status" value="1"/>
</dbReference>
<dbReference type="GO" id="GO:0006396">
    <property type="term" value="P:RNA processing"/>
    <property type="evidence" value="ECO:0007669"/>
    <property type="project" value="InterPro"/>
</dbReference>
<dbReference type="GO" id="GO:0005730">
    <property type="term" value="C:nucleolus"/>
    <property type="evidence" value="ECO:0007669"/>
    <property type="project" value="UniProtKB-SubCell"/>
</dbReference>
<dbReference type="WBParaSite" id="TTAC_0000654201-mRNA-1">
    <property type="protein sequence ID" value="TTAC_0000654201-mRNA-1"/>
    <property type="gene ID" value="TTAC_0000654201"/>
</dbReference>
<dbReference type="InterPro" id="IPR016137">
    <property type="entry name" value="RGS"/>
</dbReference>
<evidence type="ECO:0000256" key="2">
    <source>
        <dbReference type="ARBA" id="ARBA00022490"/>
    </source>
</evidence>
<keyword evidence="2" id="KW-0963">Cytoplasm</keyword>
<protein>
    <submittedName>
        <fullName evidence="7">RGS domain-containing protein</fullName>
    </submittedName>
</protein>
<feature type="domain" description="RGS" evidence="4">
    <location>
        <begin position="123"/>
        <end position="230"/>
    </location>
</feature>
<dbReference type="Pfam" id="PF00615">
    <property type="entry name" value="RGS"/>
    <property type="match status" value="1"/>
</dbReference>
<dbReference type="OrthoDB" id="5584247at2759"/>
<name>A0A0R3X0A2_HYDTA</name>
<dbReference type="PROSITE" id="PS50132">
    <property type="entry name" value="RGS"/>
    <property type="match status" value="2"/>
</dbReference>
<dbReference type="PANTHER" id="PTHR12686:SF8">
    <property type="entry name" value="EXOSOME COMPLEX COMPONENT CSL4"/>
    <property type="match status" value="1"/>
</dbReference>